<dbReference type="RefSeq" id="WP_175482319.1">
    <property type="nucleotide sequence ID" value="NZ_FORR01000004.1"/>
</dbReference>
<evidence type="ECO:0000256" key="6">
    <source>
        <dbReference type="ARBA" id="ARBA00022655"/>
    </source>
</evidence>
<dbReference type="AlphaFoldDB" id="A0A1I3N7J9"/>
<comment type="pathway">
    <text evidence="2 11">Cofactor biosynthesis; (R)-pantothenate biosynthesis; (R)-pantoate from 3-methyl-2-oxobutanoate: step 2/2.</text>
</comment>
<evidence type="ECO:0000256" key="12">
    <source>
        <dbReference type="SAM" id="MobiDB-lite"/>
    </source>
</evidence>
<dbReference type="SUPFAM" id="SSF51735">
    <property type="entry name" value="NAD(P)-binding Rossmann-fold domains"/>
    <property type="match status" value="1"/>
</dbReference>
<dbReference type="InterPro" id="IPR050838">
    <property type="entry name" value="Ketopantoate_reductase"/>
</dbReference>
<keyword evidence="6 11" id="KW-0566">Pantothenate biosynthesis</keyword>
<protein>
    <recommendedName>
        <fullName evidence="5 11">2-dehydropantoate 2-reductase</fullName>
        <ecNumber evidence="4 11">1.1.1.169</ecNumber>
    </recommendedName>
    <alternativeName>
        <fullName evidence="9 11">Ketopantoate reductase</fullName>
    </alternativeName>
</protein>
<dbReference type="PANTHER" id="PTHR43765">
    <property type="entry name" value="2-DEHYDROPANTOATE 2-REDUCTASE-RELATED"/>
    <property type="match status" value="1"/>
</dbReference>
<reference evidence="15 16" key="1">
    <citation type="submission" date="2016-10" db="EMBL/GenBank/DDBJ databases">
        <authorList>
            <person name="de Groot N.N."/>
        </authorList>
    </citation>
    <scope>NUCLEOTIDE SEQUENCE [LARGE SCALE GENOMIC DNA]</scope>
    <source>
        <strain evidence="15 16">DSM 44778</strain>
    </source>
</reference>
<comment type="similarity">
    <text evidence="3 11">Belongs to the ketopantoate reductase family.</text>
</comment>
<evidence type="ECO:0000313" key="15">
    <source>
        <dbReference type="EMBL" id="SFJ05030.1"/>
    </source>
</evidence>
<dbReference type="GO" id="GO:0050661">
    <property type="term" value="F:NADP binding"/>
    <property type="evidence" value="ECO:0007669"/>
    <property type="project" value="TreeGrafter"/>
</dbReference>
<keyword evidence="16" id="KW-1185">Reference proteome</keyword>
<dbReference type="EC" id="1.1.1.169" evidence="4 11"/>
<evidence type="ECO:0000256" key="8">
    <source>
        <dbReference type="ARBA" id="ARBA00023002"/>
    </source>
</evidence>
<comment type="catalytic activity">
    <reaction evidence="10 11">
        <text>(R)-pantoate + NADP(+) = 2-dehydropantoate + NADPH + H(+)</text>
        <dbReference type="Rhea" id="RHEA:16233"/>
        <dbReference type="ChEBI" id="CHEBI:11561"/>
        <dbReference type="ChEBI" id="CHEBI:15378"/>
        <dbReference type="ChEBI" id="CHEBI:15980"/>
        <dbReference type="ChEBI" id="CHEBI:57783"/>
        <dbReference type="ChEBI" id="CHEBI:58349"/>
        <dbReference type="EC" id="1.1.1.169"/>
    </reaction>
</comment>
<dbReference type="InterPro" id="IPR036291">
    <property type="entry name" value="NAD(P)-bd_dom_sf"/>
</dbReference>
<dbReference type="Gene3D" id="1.10.1040.10">
    <property type="entry name" value="N-(1-d-carboxylethyl)-l-norvaline Dehydrogenase, domain 2"/>
    <property type="match status" value="1"/>
</dbReference>
<dbReference type="PANTHER" id="PTHR43765:SF2">
    <property type="entry name" value="2-DEHYDROPANTOATE 2-REDUCTASE"/>
    <property type="match status" value="1"/>
</dbReference>
<evidence type="ECO:0000256" key="3">
    <source>
        <dbReference type="ARBA" id="ARBA00007870"/>
    </source>
</evidence>
<dbReference type="UniPathway" id="UPA00028">
    <property type="reaction ID" value="UER00004"/>
</dbReference>
<dbReference type="STRING" id="46223.SAMN05421852_10420"/>
<evidence type="ECO:0000256" key="4">
    <source>
        <dbReference type="ARBA" id="ARBA00013014"/>
    </source>
</evidence>
<dbReference type="FunFam" id="1.10.1040.10:FF:000017">
    <property type="entry name" value="2-dehydropantoate 2-reductase"/>
    <property type="match status" value="1"/>
</dbReference>
<organism evidence="15 16">
    <name type="scientific">Thermoflavimicrobium dichotomicum</name>
    <dbReference type="NCBI Taxonomy" id="46223"/>
    <lineage>
        <taxon>Bacteria</taxon>
        <taxon>Bacillati</taxon>
        <taxon>Bacillota</taxon>
        <taxon>Bacilli</taxon>
        <taxon>Bacillales</taxon>
        <taxon>Thermoactinomycetaceae</taxon>
        <taxon>Thermoflavimicrobium</taxon>
    </lineage>
</organism>
<dbReference type="InterPro" id="IPR003710">
    <property type="entry name" value="ApbA"/>
</dbReference>
<evidence type="ECO:0000259" key="13">
    <source>
        <dbReference type="Pfam" id="PF02558"/>
    </source>
</evidence>
<accession>A0A1I3N7J9</accession>
<dbReference type="GO" id="GO:0008677">
    <property type="term" value="F:2-dehydropantoate 2-reductase activity"/>
    <property type="evidence" value="ECO:0007669"/>
    <property type="project" value="UniProtKB-EC"/>
</dbReference>
<evidence type="ECO:0000256" key="10">
    <source>
        <dbReference type="ARBA" id="ARBA00048793"/>
    </source>
</evidence>
<feature type="domain" description="Ketopantoate reductase N-terminal" evidence="13">
    <location>
        <begin position="3"/>
        <end position="153"/>
    </location>
</feature>
<dbReference type="NCBIfam" id="TIGR00745">
    <property type="entry name" value="apbA_panE"/>
    <property type="match status" value="1"/>
</dbReference>
<dbReference type="InterPro" id="IPR008927">
    <property type="entry name" value="6-PGluconate_DH-like_C_sf"/>
</dbReference>
<feature type="region of interest" description="Disordered" evidence="12">
    <location>
        <begin position="294"/>
        <end position="315"/>
    </location>
</feature>
<name>A0A1I3N7J9_9BACL</name>
<dbReference type="Pfam" id="PF02558">
    <property type="entry name" value="ApbA"/>
    <property type="match status" value="1"/>
</dbReference>
<dbReference type="Gene3D" id="3.40.50.720">
    <property type="entry name" value="NAD(P)-binding Rossmann-like Domain"/>
    <property type="match status" value="1"/>
</dbReference>
<dbReference type="InterPro" id="IPR013332">
    <property type="entry name" value="KPR_N"/>
</dbReference>
<gene>
    <name evidence="15" type="ORF">SAMN05421852_10420</name>
</gene>
<dbReference type="SUPFAM" id="SSF48179">
    <property type="entry name" value="6-phosphogluconate dehydrogenase C-terminal domain-like"/>
    <property type="match status" value="1"/>
</dbReference>
<evidence type="ECO:0000256" key="7">
    <source>
        <dbReference type="ARBA" id="ARBA00022857"/>
    </source>
</evidence>
<evidence type="ECO:0000313" key="16">
    <source>
        <dbReference type="Proteomes" id="UP000199545"/>
    </source>
</evidence>
<feature type="compositionally biased region" description="Basic and acidic residues" evidence="12">
    <location>
        <begin position="296"/>
        <end position="309"/>
    </location>
</feature>
<evidence type="ECO:0000259" key="14">
    <source>
        <dbReference type="Pfam" id="PF08546"/>
    </source>
</evidence>
<keyword evidence="8 11" id="KW-0560">Oxidoreductase</keyword>
<evidence type="ECO:0000256" key="1">
    <source>
        <dbReference type="ARBA" id="ARBA00002919"/>
    </source>
</evidence>
<comment type="function">
    <text evidence="1 11">Catalyzes the NADPH-dependent reduction of ketopantoate into pantoic acid.</text>
</comment>
<sequence length="315" mass="35643">MKIAIIGCGSLGLLWGARLAQTGHELTLITRTQEQQQSINDQGIQIEWLDGKAQTIPVCAKWVQDCFPSSFDFILVTVKQVHLAEVIPVLQQITHPATRLLFWQNGLGHEKQIARLKNRPWTYAAITTEGARKISDHRVKHTGTGEIAIGAFPDFLPTDPILEKWIAELIDRFGFQINLDGQIAKKMWEKLAINCAINPLTALEQIRNGELLKPTYTWIMKQICAEVVAVANRKGFSFELSNILYKVTSVCQQTAQNISSMLQDMQKGVQTEIDYLNGAVVKYGKEEKVPTPINEKLVKQVHQKEEQQMSKKRRE</sequence>
<dbReference type="InterPro" id="IPR013328">
    <property type="entry name" value="6PGD_dom2"/>
</dbReference>
<dbReference type="GO" id="GO:0005737">
    <property type="term" value="C:cytoplasm"/>
    <property type="evidence" value="ECO:0007669"/>
    <property type="project" value="TreeGrafter"/>
</dbReference>
<evidence type="ECO:0000256" key="5">
    <source>
        <dbReference type="ARBA" id="ARBA00019465"/>
    </source>
</evidence>
<dbReference type="InterPro" id="IPR013752">
    <property type="entry name" value="KPA_reductase"/>
</dbReference>
<dbReference type="GO" id="GO:0015940">
    <property type="term" value="P:pantothenate biosynthetic process"/>
    <property type="evidence" value="ECO:0007669"/>
    <property type="project" value="UniProtKB-UniPathway"/>
</dbReference>
<evidence type="ECO:0000256" key="2">
    <source>
        <dbReference type="ARBA" id="ARBA00004994"/>
    </source>
</evidence>
<proteinExistence type="inferred from homology"/>
<keyword evidence="7 11" id="KW-0521">NADP</keyword>
<evidence type="ECO:0000256" key="11">
    <source>
        <dbReference type="RuleBase" id="RU362068"/>
    </source>
</evidence>
<dbReference type="Proteomes" id="UP000199545">
    <property type="component" value="Unassembled WGS sequence"/>
</dbReference>
<evidence type="ECO:0000256" key="9">
    <source>
        <dbReference type="ARBA" id="ARBA00032024"/>
    </source>
</evidence>
<dbReference type="Pfam" id="PF08546">
    <property type="entry name" value="ApbA_C"/>
    <property type="match status" value="1"/>
</dbReference>
<dbReference type="EMBL" id="FORR01000004">
    <property type="protein sequence ID" value="SFJ05030.1"/>
    <property type="molecule type" value="Genomic_DNA"/>
</dbReference>
<feature type="domain" description="Ketopantoate reductase C-terminal" evidence="14">
    <location>
        <begin position="183"/>
        <end position="305"/>
    </location>
</feature>